<comment type="caution">
    <text evidence="13">The sequence shown here is derived from an EMBL/GenBank/DDBJ whole genome shotgun (WGS) entry which is preliminary data.</text>
</comment>
<evidence type="ECO:0000256" key="11">
    <source>
        <dbReference type="SAM" id="Phobius"/>
    </source>
</evidence>
<dbReference type="Pfam" id="PF02163">
    <property type="entry name" value="Peptidase_M50"/>
    <property type="match status" value="1"/>
</dbReference>
<dbReference type="InterPro" id="IPR004387">
    <property type="entry name" value="Pept_M50_Zn"/>
</dbReference>
<comment type="subcellular location">
    <subcellularLocation>
        <location evidence="2">Membrane</location>
        <topology evidence="2">Multi-pass membrane protein</topology>
    </subcellularLocation>
</comment>
<evidence type="ECO:0000256" key="10">
    <source>
        <dbReference type="ARBA" id="ARBA00023136"/>
    </source>
</evidence>
<evidence type="ECO:0000256" key="5">
    <source>
        <dbReference type="ARBA" id="ARBA00022692"/>
    </source>
</evidence>
<evidence type="ECO:0000256" key="4">
    <source>
        <dbReference type="ARBA" id="ARBA00022670"/>
    </source>
</evidence>
<keyword evidence="5 11" id="KW-0812">Transmembrane</keyword>
<keyword evidence="8 11" id="KW-1133">Transmembrane helix</keyword>
<feature type="domain" description="PDZ" evidence="12">
    <location>
        <begin position="156"/>
        <end position="221"/>
    </location>
</feature>
<evidence type="ECO:0000259" key="12">
    <source>
        <dbReference type="SMART" id="SM00228"/>
    </source>
</evidence>
<dbReference type="EMBL" id="BOMH01000026">
    <property type="protein sequence ID" value="GID65529.1"/>
    <property type="molecule type" value="Genomic_DNA"/>
</dbReference>
<comment type="cofactor">
    <cofactor evidence="1">
        <name>Zn(2+)</name>
        <dbReference type="ChEBI" id="CHEBI:29105"/>
    </cofactor>
</comment>
<dbReference type="InterPro" id="IPR001478">
    <property type="entry name" value="PDZ"/>
</dbReference>
<evidence type="ECO:0000256" key="6">
    <source>
        <dbReference type="ARBA" id="ARBA00022801"/>
    </source>
</evidence>
<evidence type="ECO:0000256" key="2">
    <source>
        <dbReference type="ARBA" id="ARBA00004141"/>
    </source>
</evidence>
<dbReference type="AlphaFoldDB" id="A0A919IGQ0"/>
<evidence type="ECO:0000313" key="13">
    <source>
        <dbReference type="EMBL" id="GID65529.1"/>
    </source>
</evidence>
<dbReference type="GO" id="GO:0004222">
    <property type="term" value="F:metalloendopeptidase activity"/>
    <property type="evidence" value="ECO:0007669"/>
    <property type="project" value="InterPro"/>
</dbReference>
<dbReference type="CDD" id="cd06163">
    <property type="entry name" value="S2P-M50_PDZ_RseP-like"/>
    <property type="match status" value="1"/>
</dbReference>
<feature type="transmembrane region" description="Helical" evidence="11">
    <location>
        <begin position="141"/>
        <end position="160"/>
    </location>
</feature>
<name>A0A919IGQ0_9ACTN</name>
<protein>
    <submittedName>
        <fullName evidence="13">Zinc metalloprotease</fullName>
    </submittedName>
</protein>
<dbReference type="CDD" id="cd23081">
    <property type="entry name" value="cpPDZ_EcRseP-like"/>
    <property type="match status" value="1"/>
</dbReference>
<dbReference type="SUPFAM" id="SSF50156">
    <property type="entry name" value="PDZ domain-like"/>
    <property type="match status" value="1"/>
</dbReference>
<keyword evidence="6" id="KW-0378">Hydrolase</keyword>
<keyword evidence="10 11" id="KW-0472">Membrane</keyword>
<evidence type="ECO:0000256" key="1">
    <source>
        <dbReference type="ARBA" id="ARBA00001947"/>
    </source>
</evidence>
<dbReference type="InterPro" id="IPR041489">
    <property type="entry name" value="PDZ_6"/>
</dbReference>
<keyword evidence="9 13" id="KW-0482">Metalloprotease</keyword>
<dbReference type="InterPro" id="IPR036034">
    <property type="entry name" value="PDZ_sf"/>
</dbReference>
<dbReference type="PANTHER" id="PTHR42837">
    <property type="entry name" value="REGULATOR OF SIGMA-E PROTEASE RSEP"/>
    <property type="match status" value="1"/>
</dbReference>
<organism evidence="13 14">
    <name type="scientific">Actinoplanes cyaneus</name>
    <dbReference type="NCBI Taxonomy" id="52696"/>
    <lineage>
        <taxon>Bacteria</taxon>
        <taxon>Bacillati</taxon>
        <taxon>Actinomycetota</taxon>
        <taxon>Actinomycetes</taxon>
        <taxon>Micromonosporales</taxon>
        <taxon>Micromonosporaceae</taxon>
        <taxon>Actinoplanes</taxon>
    </lineage>
</organism>
<proteinExistence type="inferred from homology"/>
<dbReference type="GO" id="GO:0016020">
    <property type="term" value="C:membrane"/>
    <property type="evidence" value="ECO:0007669"/>
    <property type="project" value="UniProtKB-SubCell"/>
</dbReference>
<dbReference type="Proteomes" id="UP000619479">
    <property type="component" value="Unassembled WGS sequence"/>
</dbReference>
<evidence type="ECO:0000256" key="7">
    <source>
        <dbReference type="ARBA" id="ARBA00022833"/>
    </source>
</evidence>
<dbReference type="SMART" id="SM00228">
    <property type="entry name" value="PDZ"/>
    <property type="match status" value="1"/>
</dbReference>
<feature type="transmembrane region" description="Helical" evidence="11">
    <location>
        <begin position="379"/>
        <end position="399"/>
    </location>
</feature>
<evidence type="ECO:0000256" key="8">
    <source>
        <dbReference type="ARBA" id="ARBA00022989"/>
    </source>
</evidence>
<keyword evidence="14" id="KW-1185">Reference proteome</keyword>
<dbReference type="InterPro" id="IPR008915">
    <property type="entry name" value="Peptidase_M50"/>
</dbReference>
<comment type="similarity">
    <text evidence="3">Belongs to the peptidase M50B family.</text>
</comment>
<dbReference type="PANTHER" id="PTHR42837:SF2">
    <property type="entry name" value="MEMBRANE METALLOPROTEASE ARASP2, CHLOROPLASTIC-RELATED"/>
    <property type="match status" value="1"/>
</dbReference>
<gene>
    <name evidence="13" type="ORF">Acy02nite_34100</name>
</gene>
<keyword evidence="4" id="KW-0645">Protease</keyword>
<evidence type="ECO:0000256" key="3">
    <source>
        <dbReference type="ARBA" id="ARBA00007931"/>
    </source>
</evidence>
<dbReference type="RefSeq" id="WP_203741651.1">
    <property type="nucleotide sequence ID" value="NZ_BAAAUC010000003.1"/>
</dbReference>
<dbReference type="Gene3D" id="2.30.42.10">
    <property type="match status" value="1"/>
</dbReference>
<keyword evidence="7" id="KW-0862">Zinc</keyword>
<sequence>MTWLLGAVVFLLGLLLSIALHEVGHYLPARRFNVKVTQWMVGIGPTAWSTRRGETEFGIKWLPFGGYIRMVGMLPPAPGTPPGRVRRWSTGPIRSLIDGARSMIAGAREAAWEEVGPRDHGRLFYQRPWWQRVIIMSGGPAMNLLLGFVFLSIALTGIGVSTAQPVIQRVVELSPAVTAGLRPGDRIIAYGNEPVRSWTGLTAMIRADAGRPVTLTVVRDGVTTTVPLTLGRNGQTGFLGVEPAYARERMNPAEVAGVVAHTGKEVAFSVVRLPDRMAGIWQAAFSDAPRQADGPIGVVGATRLGGDVAASDLPVTDRLLFLLELLGSFNIAVGVFNLIPLLPLDGGHIGAALLEGLKRGLGRLLGRRWTRPVDVAKTIPLTSAAALVLVAMAALLAYADLVNPVHFTS</sequence>
<accession>A0A919IGQ0</accession>
<dbReference type="Pfam" id="PF17820">
    <property type="entry name" value="PDZ_6"/>
    <property type="match status" value="1"/>
</dbReference>
<evidence type="ECO:0000313" key="14">
    <source>
        <dbReference type="Proteomes" id="UP000619479"/>
    </source>
</evidence>
<dbReference type="GO" id="GO:0006508">
    <property type="term" value="P:proteolysis"/>
    <property type="evidence" value="ECO:0007669"/>
    <property type="project" value="UniProtKB-KW"/>
</dbReference>
<reference evidence="13" key="1">
    <citation type="submission" date="2021-01" db="EMBL/GenBank/DDBJ databases">
        <title>Whole genome shotgun sequence of Actinoplanes cyaneus NBRC 14990.</title>
        <authorList>
            <person name="Komaki H."/>
            <person name="Tamura T."/>
        </authorList>
    </citation>
    <scope>NUCLEOTIDE SEQUENCE</scope>
    <source>
        <strain evidence="13">NBRC 14990</strain>
    </source>
</reference>
<evidence type="ECO:0000256" key="9">
    <source>
        <dbReference type="ARBA" id="ARBA00023049"/>
    </source>
</evidence>